<evidence type="ECO:0000256" key="6">
    <source>
        <dbReference type="ARBA" id="ARBA00023002"/>
    </source>
</evidence>
<evidence type="ECO:0000256" key="1">
    <source>
        <dbReference type="ARBA" id="ARBA00004903"/>
    </source>
</evidence>
<dbReference type="EMBL" id="CP081296">
    <property type="protein sequence ID" value="QZD91658.1"/>
    <property type="molecule type" value="Genomic_DNA"/>
</dbReference>
<keyword evidence="12" id="KW-1185">Reference proteome</keyword>
<dbReference type="Pfam" id="PF00186">
    <property type="entry name" value="DHFR_1"/>
    <property type="match status" value="1"/>
</dbReference>
<sequence>MSLFLIYARSANGAIGKDGALPWHLPADLKRFKALTMDKPMIMGRKTFESLPGLLPGRRHIVLTRKERWDSTGAEVVRSVEEAIAKAGEGDIAVIGGAAIFDVFMPLAERVELTEIHEEFDGDVFMPPLCPEWEIAGREDHEAKDGRPAYSFLTYTRVGETAE</sequence>
<name>A0ABX8ZRK7_9SPHN</name>
<feature type="domain" description="DHFR" evidence="10">
    <location>
        <begin position="2"/>
        <end position="157"/>
    </location>
</feature>
<evidence type="ECO:0000256" key="2">
    <source>
        <dbReference type="ARBA" id="ARBA00009539"/>
    </source>
</evidence>
<dbReference type="PANTHER" id="PTHR48069">
    <property type="entry name" value="DIHYDROFOLATE REDUCTASE"/>
    <property type="match status" value="1"/>
</dbReference>
<keyword evidence="6 8" id="KW-0560">Oxidoreductase</keyword>
<evidence type="ECO:0000256" key="7">
    <source>
        <dbReference type="ARBA" id="ARBA00025067"/>
    </source>
</evidence>
<evidence type="ECO:0000313" key="12">
    <source>
        <dbReference type="Proteomes" id="UP000824300"/>
    </source>
</evidence>
<evidence type="ECO:0000259" key="10">
    <source>
        <dbReference type="PROSITE" id="PS51330"/>
    </source>
</evidence>
<dbReference type="Proteomes" id="UP000824300">
    <property type="component" value="Chromosome"/>
</dbReference>
<dbReference type="PANTHER" id="PTHR48069:SF3">
    <property type="entry name" value="DIHYDROFOLATE REDUCTASE"/>
    <property type="match status" value="1"/>
</dbReference>
<evidence type="ECO:0000256" key="8">
    <source>
        <dbReference type="PIRNR" id="PIRNR000194"/>
    </source>
</evidence>
<protein>
    <recommendedName>
        <fullName evidence="3 8">Dihydrofolate reductase</fullName>
        <ecNumber evidence="3 8">1.5.1.3</ecNumber>
    </recommendedName>
</protein>
<comment type="catalytic activity">
    <reaction evidence="8">
        <text>(6S)-5,6,7,8-tetrahydrofolate + NADP(+) = 7,8-dihydrofolate + NADPH + H(+)</text>
        <dbReference type="Rhea" id="RHEA:15009"/>
        <dbReference type="ChEBI" id="CHEBI:15378"/>
        <dbReference type="ChEBI" id="CHEBI:57451"/>
        <dbReference type="ChEBI" id="CHEBI:57453"/>
        <dbReference type="ChEBI" id="CHEBI:57783"/>
        <dbReference type="ChEBI" id="CHEBI:58349"/>
        <dbReference type="EC" id="1.5.1.3"/>
    </reaction>
</comment>
<dbReference type="PRINTS" id="PR00070">
    <property type="entry name" value="DHFR"/>
</dbReference>
<dbReference type="InterPro" id="IPR024072">
    <property type="entry name" value="DHFR-like_dom_sf"/>
</dbReference>
<dbReference type="PIRSF" id="PIRSF000194">
    <property type="entry name" value="DHFR"/>
    <property type="match status" value="1"/>
</dbReference>
<dbReference type="InterPro" id="IPR001796">
    <property type="entry name" value="DHFR_dom"/>
</dbReference>
<evidence type="ECO:0000313" key="11">
    <source>
        <dbReference type="EMBL" id="QZD91658.1"/>
    </source>
</evidence>
<dbReference type="CDD" id="cd00209">
    <property type="entry name" value="DHFR"/>
    <property type="match status" value="1"/>
</dbReference>
<comment type="pathway">
    <text evidence="1 8">Cofactor biosynthesis; tetrahydrofolate biosynthesis; 5,6,7,8-tetrahydrofolate from 7,8-dihydrofolate: step 1/1.</text>
</comment>
<dbReference type="InterPro" id="IPR017925">
    <property type="entry name" value="DHFR_CS"/>
</dbReference>
<dbReference type="RefSeq" id="WP_221427364.1">
    <property type="nucleotide sequence ID" value="NZ_CP081296.1"/>
</dbReference>
<dbReference type="PROSITE" id="PS00075">
    <property type="entry name" value="DHFR_1"/>
    <property type="match status" value="1"/>
</dbReference>
<dbReference type="EC" id="1.5.1.3" evidence="3 8"/>
<proteinExistence type="inferred from homology"/>
<organism evidence="11 12">
    <name type="scientific">Qipengyuania xiapuensis</name>
    <dbReference type="NCBI Taxonomy" id="2867236"/>
    <lineage>
        <taxon>Bacteria</taxon>
        <taxon>Pseudomonadati</taxon>
        <taxon>Pseudomonadota</taxon>
        <taxon>Alphaproteobacteria</taxon>
        <taxon>Sphingomonadales</taxon>
        <taxon>Erythrobacteraceae</taxon>
        <taxon>Qipengyuania</taxon>
    </lineage>
</organism>
<evidence type="ECO:0000256" key="9">
    <source>
        <dbReference type="RuleBase" id="RU004474"/>
    </source>
</evidence>
<evidence type="ECO:0000256" key="4">
    <source>
        <dbReference type="ARBA" id="ARBA00022563"/>
    </source>
</evidence>
<accession>A0ABX8ZRK7</accession>
<reference evidence="11 12" key="1">
    <citation type="submission" date="2021-08" db="EMBL/GenBank/DDBJ databases">
        <title>Comparative Genomics Analysis of the Genus Qipengyuania Reveals Extensive Genetic Diversity and Metabolic Versatility, Including the Description of Fifteen Novel Species.</title>
        <authorList>
            <person name="Liu Y."/>
        </authorList>
    </citation>
    <scope>NUCLEOTIDE SEQUENCE [LARGE SCALE GENOMIC DNA]</scope>
    <source>
        <strain evidence="11 12">1NDW3</strain>
    </source>
</reference>
<dbReference type="Gene3D" id="3.40.430.10">
    <property type="entry name" value="Dihydrofolate Reductase, subunit A"/>
    <property type="match status" value="1"/>
</dbReference>
<keyword evidence="4 8" id="KW-0554">One-carbon metabolism</keyword>
<comment type="similarity">
    <text evidence="2 8 9">Belongs to the dihydrofolate reductase family.</text>
</comment>
<comment type="function">
    <text evidence="7 8">Key enzyme in folate metabolism. Catalyzes an essential reaction for de novo glycine and purine synthesis, and for DNA precursor synthesis.</text>
</comment>
<evidence type="ECO:0000256" key="5">
    <source>
        <dbReference type="ARBA" id="ARBA00022857"/>
    </source>
</evidence>
<dbReference type="PROSITE" id="PS51330">
    <property type="entry name" value="DHFR_2"/>
    <property type="match status" value="1"/>
</dbReference>
<gene>
    <name evidence="11" type="ORF">K3162_08810</name>
</gene>
<evidence type="ECO:0000256" key="3">
    <source>
        <dbReference type="ARBA" id="ARBA00012856"/>
    </source>
</evidence>
<dbReference type="InterPro" id="IPR012259">
    <property type="entry name" value="DHFR"/>
</dbReference>
<dbReference type="SUPFAM" id="SSF53597">
    <property type="entry name" value="Dihydrofolate reductase-like"/>
    <property type="match status" value="1"/>
</dbReference>
<keyword evidence="5 8" id="KW-0521">NADP</keyword>